<dbReference type="AlphaFoldDB" id="L8TSQ1"/>
<feature type="compositionally biased region" description="Basic and acidic residues" evidence="1">
    <location>
        <begin position="50"/>
        <end position="69"/>
    </location>
</feature>
<evidence type="ECO:0000256" key="1">
    <source>
        <dbReference type="SAM" id="MobiDB-lite"/>
    </source>
</evidence>
<feature type="region of interest" description="Disordered" evidence="1">
    <location>
        <begin position="38"/>
        <end position="76"/>
    </location>
</feature>
<proteinExistence type="predicted"/>
<dbReference type="Proteomes" id="UP000011189">
    <property type="component" value="Unassembled WGS sequence"/>
</dbReference>
<dbReference type="EMBL" id="AOFD01000016">
    <property type="protein sequence ID" value="ELT44855.1"/>
    <property type="molecule type" value="Genomic_DNA"/>
</dbReference>
<evidence type="ECO:0000313" key="2">
    <source>
        <dbReference type="EMBL" id="ELT44855.1"/>
    </source>
</evidence>
<comment type="caution">
    <text evidence="2">The sequence shown here is derived from an EMBL/GenBank/DDBJ whole genome shotgun (WGS) entry which is preliminary data.</text>
</comment>
<gene>
    <name evidence="2" type="ORF">G205_09223</name>
</gene>
<name>L8TSQ1_9MICC</name>
<protein>
    <submittedName>
        <fullName evidence="2">Uncharacterized protein</fullName>
    </submittedName>
</protein>
<reference evidence="3" key="1">
    <citation type="journal article" date="2013" name="Genome Announc.">
        <title>Draft Genome Sequence of the 2-Chloro-4-Nitrophenol-Degrading Bacterium Arthrobacter sp. Strain SJCon.</title>
        <authorList>
            <person name="Vikram S."/>
            <person name="Kumar S."/>
            <person name="Vaidya B."/>
            <person name="Pinnaka A.K."/>
            <person name="Raghava G.P."/>
        </authorList>
    </citation>
    <scope>NUCLEOTIDE SEQUENCE [LARGE SCALE GENOMIC DNA]</scope>
    <source>
        <strain evidence="3">SJCon</strain>
    </source>
</reference>
<accession>L8TSQ1</accession>
<keyword evidence="3" id="KW-1185">Reference proteome</keyword>
<evidence type="ECO:0000313" key="3">
    <source>
        <dbReference type="Proteomes" id="UP000011189"/>
    </source>
</evidence>
<organism evidence="2 3">
    <name type="scientific">Arthrobacter nitrophenolicus</name>
    <dbReference type="NCBI Taxonomy" id="683150"/>
    <lineage>
        <taxon>Bacteria</taxon>
        <taxon>Bacillati</taxon>
        <taxon>Actinomycetota</taxon>
        <taxon>Actinomycetes</taxon>
        <taxon>Micrococcales</taxon>
        <taxon>Micrococcaceae</taxon>
        <taxon>Arthrobacter</taxon>
    </lineage>
</organism>
<sequence length="76" mass="8805">MAPICKVPEQYDVLWVEHRALLFLEFVIAREPRRSLAMTKTRSNFNAPKHRNDGRDSRPGDFLFHDRASKGNGYCA</sequence>